<dbReference type="Pfam" id="PF07883">
    <property type="entry name" value="Cupin_2"/>
    <property type="match status" value="1"/>
</dbReference>
<reference evidence="2 3" key="1">
    <citation type="submission" date="2020-10" db="EMBL/GenBank/DDBJ databases">
        <title>Ca. Dormibacterota MAGs.</title>
        <authorList>
            <person name="Montgomery K."/>
        </authorList>
    </citation>
    <scope>NUCLEOTIDE SEQUENCE [LARGE SCALE GENOMIC DNA]</scope>
    <source>
        <strain evidence="2">Mitchell_Peninsula_5</strain>
    </source>
</reference>
<dbReference type="InterPro" id="IPR014710">
    <property type="entry name" value="RmlC-like_jellyroll"/>
</dbReference>
<dbReference type="AlphaFoldDB" id="A0A934KKR5"/>
<dbReference type="InterPro" id="IPR011051">
    <property type="entry name" value="RmlC_Cupin_sf"/>
</dbReference>
<protein>
    <submittedName>
        <fullName evidence="2">Cupin domain-containing protein</fullName>
    </submittedName>
</protein>
<gene>
    <name evidence="2" type="ORF">JF887_08790</name>
</gene>
<dbReference type="InterPro" id="IPR013096">
    <property type="entry name" value="Cupin_2"/>
</dbReference>
<evidence type="ECO:0000313" key="2">
    <source>
        <dbReference type="EMBL" id="MBJ7609507.1"/>
    </source>
</evidence>
<feature type="domain" description="Cupin type-2" evidence="1">
    <location>
        <begin position="9"/>
        <end position="67"/>
    </location>
</feature>
<dbReference type="SUPFAM" id="SSF51182">
    <property type="entry name" value="RmlC-like cupins"/>
    <property type="match status" value="1"/>
</dbReference>
<dbReference type="Gene3D" id="2.60.120.10">
    <property type="entry name" value="Jelly Rolls"/>
    <property type="match status" value="1"/>
</dbReference>
<dbReference type="EMBL" id="JAEKNN010000046">
    <property type="protein sequence ID" value="MBJ7609507.1"/>
    <property type="molecule type" value="Genomic_DNA"/>
</dbReference>
<evidence type="ECO:0000259" key="1">
    <source>
        <dbReference type="Pfam" id="PF07883"/>
    </source>
</evidence>
<sequence>MSIGYASEGIDEPHLHPTLTEVYLVARGSSQLRVGLESMDLVAGSVVIVDAGEPHTFLASSADYMHYVLHIPAPQPGSGAHKIAVDRACLGL</sequence>
<name>A0A934KKR5_9BACT</name>
<comment type="caution">
    <text evidence="2">The sequence shown here is derived from an EMBL/GenBank/DDBJ whole genome shotgun (WGS) entry which is preliminary data.</text>
</comment>
<organism evidence="2 3">
    <name type="scientific">Candidatus Amunia macphersoniae</name>
    <dbReference type="NCBI Taxonomy" id="3127014"/>
    <lineage>
        <taxon>Bacteria</taxon>
        <taxon>Bacillati</taxon>
        <taxon>Candidatus Dormiibacterota</taxon>
        <taxon>Candidatus Dormibacteria</taxon>
        <taxon>Candidatus Aeolococcales</taxon>
        <taxon>Candidatus Aeolococcaceae</taxon>
        <taxon>Candidatus Amunia</taxon>
    </lineage>
</organism>
<accession>A0A934KKR5</accession>
<dbReference type="Proteomes" id="UP000614410">
    <property type="component" value="Unassembled WGS sequence"/>
</dbReference>
<proteinExistence type="predicted"/>
<evidence type="ECO:0000313" key="3">
    <source>
        <dbReference type="Proteomes" id="UP000614410"/>
    </source>
</evidence>